<keyword evidence="2" id="KW-1185">Reference proteome</keyword>
<dbReference type="Proteomes" id="UP000619788">
    <property type="component" value="Unassembled WGS sequence"/>
</dbReference>
<dbReference type="AlphaFoldDB" id="A0A8J3SLX1"/>
<name>A0A8J3SLX1_9ACTN</name>
<evidence type="ECO:0000313" key="1">
    <source>
        <dbReference type="EMBL" id="GIH96652.1"/>
    </source>
</evidence>
<dbReference type="EMBL" id="BOOJ01000069">
    <property type="protein sequence ID" value="GIH96652.1"/>
    <property type="molecule type" value="Genomic_DNA"/>
</dbReference>
<accession>A0A8J3SLX1</accession>
<gene>
    <name evidence="1" type="ORF">Psi01_72820</name>
</gene>
<evidence type="ECO:0000313" key="2">
    <source>
        <dbReference type="Proteomes" id="UP000619788"/>
    </source>
</evidence>
<sequence>MGARLSDLGGGTRDLANVKIVQTVVHKKYPLIIPISLQEIEGEVYAERRAMSRVLCGLE</sequence>
<comment type="caution">
    <text evidence="1">The sequence shown here is derived from an EMBL/GenBank/DDBJ whole genome shotgun (WGS) entry which is preliminary data.</text>
</comment>
<reference evidence="1 2" key="1">
    <citation type="submission" date="2021-01" db="EMBL/GenBank/DDBJ databases">
        <title>Whole genome shotgun sequence of Planobispora siamensis NBRC 107568.</title>
        <authorList>
            <person name="Komaki H."/>
            <person name="Tamura T."/>
        </authorList>
    </citation>
    <scope>NUCLEOTIDE SEQUENCE [LARGE SCALE GENOMIC DNA]</scope>
    <source>
        <strain evidence="1 2">NBRC 107568</strain>
    </source>
</reference>
<organism evidence="1 2">
    <name type="scientific">Planobispora siamensis</name>
    <dbReference type="NCBI Taxonomy" id="936338"/>
    <lineage>
        <taxon>Bacteria</taxon>
        <taxon>Bacillati</taxon>
        <taxon>Actinomycetota</taxon>
        <taxon>Actinomycetes</taxon>
        <taxon>Streptosporangiales</taxon>
        <taxon>Streptosporangiaceae</taxon>
        <taxon>Planobispora</taxon>
    </lineage>
</organism>
<proteinExistence type="predicted"/>
<protein>
    <submittedName>
        <fullName evidence="1">Uncharacterized protein</fullName>
    </submittedName>
</protein>